<dbReference type="InParanoid" id="A0A0D0CTG3"/>
<name>A0A0D0CTG3_9AGAM</name>
<organism evidence="1 2">
    <name type="scientific">Paxillus rubicundulus Ve08.2h10</name>
    <dbReference type="NCBI Taxonomy" id="930991"/>
    <lineage>
        <taxon>Eukaryota</taxon>
        <taxon>Fungi</taxon>
        <taxon>Dikarya</taxon>
        <taxon>Basidiomycota</taxon>
        <taxon>Agaricomycotina</taxon>
        <taxon>Agaricomycetes</taxon>
        <taxon>Agaricomycetidae</taxon>
        <taxon>Boletales</taxon>
        <taxon>Paxilineae</taxon>
        <taxon>Paxillaceae</taxon>
        <taxon>Paxillus</taxon>
    </lineage>
</organism>
<evidence type="ECO:0000313" key="2">
    <source>
        <dbReference type="Proteomes" id="UP000054538"/>
    </source>
</evidence>
<keyword evidence="2" id="KW-1185">Reference proteome</keyword>
<accession>A0A0D0CTG3</accession>
<evidence type="ECO:0000313" key="1">
    <source>
        <dbReference type="EMBL" id="KIK74311.1"/>
    </source>
</evidence>
<reference evidence="2" key="2">
    <citation type="submission" date="2015-01" db="EMBL/GenBank/DDBJ databases">
        <title>Evolutionary Origins and Diversification of the Mycorrhizal Mutualists.</title>
        <authorList>
            <consortium name="DOE Joint Genome Institute"/>
            <consortium name="Mycorrhizal Genomics Consortium"/>
            <person name="Kohler A."/>
            <person name="Kuo A."/>
            <person name="Nagy L.G."/>
            <person name="Floudas D."/>
            <person name="Copeland A."/>
            <person name="Barry K.W."/>
            <person name="Cichocki N."/>
            <person name="Veneault-Fourrey C."/>
            <person name="LaButti K."/>
            <person name="Lindquist E.A."/>
            <person name="Lipzen A."/>
            <person name="Lundell T."/>
            <person name="Morin E."/>
            <person name="Murat C."/>
            <person name="Riley R."/>
            <person name="Ohm R."/>
            <person name="Sun H."/>
            <person name="Tunlid A."/>
            <person name="Henrissat B."/>
            <person name="Grigoriev I.V."/>
            <person name="Hibbett D.S."/>
            <person name="Martin F."/>
        </authorList>
    </citation>
    <scope>NUCLEOTIDE SEQUENCE [LARGE SCALE GENOMIC DNA]</scope>
    <source>
        <strain evidence="2">Ve08.2h10</strain>
    </source>
</reference>
<sequence>MTPSSSSSSGTCSNPIDVDAWDDFSNLPADELNNAMIGQNKNILESVLSDKELPLFPLTTLIATMHVTNVISSDTSTSIVHMEDHFSDPGDDVFDNSAIANMTDSPGADYREF</sequence>
<dbReference type="AlphaFoldDB" id="A0A0D0CTG3"/>
<proteinExistence type="predicted"/>
<reference evidence="1 2" key="1">
    <citation type="submission" date="2014-04" db="EMBL/GenBank/DDBJ databases">
        <authorList>
            <consortium name="DOE Joint Genome Institute"/>
            <person name="Kuo A."/>
            <person name="Kohler A."/>
            <person name="Jargeat P."/>
            <person name="Nagy L.G."/>
            <person name="Floudas D."/>
            <person name="Copeland A."/>
            <person name="Barry K.W."/>
            <person name="Cichocki N."/>
            <person name="Veneault-Fourrey C."/>
            <person name="LaButti K."/>
            <person name="Lindquist E.A."/>
            <person name="Lipzen A."/>
            <person name="Lundell T."/>
            <person name="Morin E."/>
            <person name="Murat C."/>
            <person name="Sun H."/>
            <person name="Tunlid A."/>
            <person name="Henrissat B."/>
            <person name="Grigoriev I.V."/>
            <person name="Hibbett D.S."/>
            <person name="Martin F."/>
            <person name="Nordberg H.P."/>
            <person name="Cantor M.N."/>
            <person name="Hua S.X."/>
        </authorList>
    </citation>
    <scope>NUCLEOTIDE SEQUENCE [LARGE SCALE GENOMIC DNA]</scope>
    <source>
        <strain evidence="1 2">Ve08.2h10</strain>
    </source>
</reference>
<dbReference type="EMBL" id="KN828975">
    <property type="protein sequence ID" value="KIK74311.1"/>
    <property type="molecule type" value="Genomic_DNA"/>
</dbReference>
<dbReference type="Proteomes" id="UP000054538">
    <property type="component" value="Unassembled WGS sequence"/>
</dbReference>
<protein>
    <submittedName>
        <fullName evidence="1">Uncharacterized protein</fullName>
    </submittedName>
</protein>
<gene>
    <name evidence="1" type="ORF">PAXRUDRAFT_20003</name>
</gene>
<dbReference type="HOGENOM" id="CLU_2134324_0_0_1"/>